<feature type="transmembrane region" description="Helical" evidence="8">
    <location>
        <begin position="300"/>
        <end position="319"/>
    </location>
</feature>
<accession>A0A6L5XJ90</accession>
<dbReference type="GO" id="GO:0005886">
    <property type="term" value="C:plasma membrane"/>
    <property type="evidence" value="ECO:0007669"/>
    <property type="project" value="UniProtKB-SubCell"/>
</dbReference>
<evidence type="ECO:0000256" key="3">
    <source>
        <dbReference type="ARBA" id="ARBA00022448"/>
    </source>
</evidence>
<keyword evidence="11" id="KW-1185">Reference proteome</keyword>
<name>A0A6L5XJ90_9BACT</name>
<dbReference type="Proteomes" id="UP000477488">
    <property type="component" value="Unassembled WGS sequence"/>
</dbReference>
<dbReference type="RefSeq" id="WP_154509144.1">
    <property type="nucleotide sequence ID" value="NZ_JAXELC010000022.1"/>
</dbReference>
<feature type="transmembrane region" description="Helical" evidence="8">
    <location>
        <begin position="355"/>
        <end position="374"/>
    </location>
</feature>
<dbReference type="AlphaFoldDB" id="A0A6L5XJ90"/>
<evidence type="ECO:0000256" key="2">
    <source>
        <dbReference type="ARBA" id="ARBA00007783"/>
    </source>
</evidence>
<evidence type="ECO:0000256" key="8">
    <source>
        <dbReference type="SAM" id="Phobius"/>
    </source>
</evidence>
<keyword evidence="4" id="KW-1003">Cell membrane</keyword>
<comment type="subcellular location">
    <subcellularLocation>
        <location evidence="1">Cell membrane</location>
        <topology evidence="1">Multi-pass membrane protein</topology>
    </subcellularLocation>
</comment>
<evidence type="ECO:0000313" key="10">
    <source>
        <dbReference type="EMBL" id="MSS27101.1"/>
    </source>
</evidence>
<dbReference type="Gene3D" id="3.40.1710.10">
    <property type="entry name" value="abc type-2 transporter like domain"/>
    <property type="match status" value="1"/>
</dbReference>
<evidence type="ECO:0000256" key="1">
    <source>
        <dbReference type="ARBA" id="ARBA00004651"/>
    </source>
</evidence>
<evidence type="ECO:0000256" key="6">
    <source>
        <dbReference type="ARBA" id="ARBA00022989"/>
    </source>
</evidence>
<dbReference type="GO" id="GO:0140359">
    <property type="term" value="F:ABC-type transporter activity"/>
    <property type="evidence" value="ECO:0007669"/>
    <property type="project" value="InterPro"/>
</dbReference>
<keyword evidence="3" id="KW-0813">Transport</keyword>
<keyword evidence="6 8" id="KW-1133">Transmembrane helix</keyword>
<feature type="transmembrane region" description="Helical" evidence="8">
    <location>
        <begin position="234"/>
        <end position="259"/>
    </location>
</feature>
<feature type="transmembrane region" description="Helical" evidence="8">
    <location>
        <begin position="186"/>
        <end position="207"/>
    </location>
</feature>
<proteinExistence type="inferred from homology"/>
<evidence type="ECO:0000256" key="4">
    <source>
        <dbReference type="ARBA" id="ARBA00022475"/>
    </source>
</evidence>
<organism evidence="10 11">
    <name type="scientific">Desulfovibrio porci</name>
    <dbReference type="NCBI Taxonomy" id="2605782"/>
    <lineage>
        <taxon>Bacteria</taxon>
        <taxon>Pseudomonadati</taxon>
        <taxon>Thermodesulfobacteriota</taxon>
        <taxon>Desulfovibrionia</taxon>
        <taxon>Desulfovibrionales</taxon>
        <taxon>Desulfovibrionaceae</taxon>
        <taxon>Desulfovibrio</taxon>
    </lineage>
</organism>
<dbReference type="PANTHER" id="PTHR30294:SF29">
    <property type="entry name" value="MULTIDRUG ABC TRANSPORTER PERMEASE YBHS-RELATED"/>
    <property type="match status" value="1"/>
</dbReference>
<reference evidence="10 11" key="1">
    <citation type="submission" date="2019-09" db="EMBL/GenBank/DDBJ databases">
        <title>In-depth cultivation of the pig gut microbiome towards novel bacterial diversity and tailored functional studies.</title>
        <authorList>
            <person name="Wylensek D."/>
            <person name="Hitch T.C.A."/>
            <person name="Clavel T."/>
        </authorList>
    </citation>
    <scope>NUCLEOTIDE SEQUENCE [LARGE SCALE GENOMIC DNA]</scope>
    <source>
        <strain evidence="10 11">PG-178-WT-4</strain>
    </source>
</reference>
<dbReference type="InterPro" id="IPR047817">
    <property type="entry name" value="ABC2_TM_bact-type"/>
</dbReference>
<dbReference type="EMBL" id="VUMH01000002">
    <property type="protein sequence ID" value="MSS27101.1"/>
    <property type="molecule type" value="Genomic_DNA"/>
</dbReference>
<evidence type="ECO:0000256" key="7">
    <source>
        <dbReference type="ARBA" id="ARBA00023136"/>
    </source>
</evidence>
<evidence type="ECO:0000259" key="9">
    <source>
        <dbReference type="PROSITE" id="PS51012"/>
    </source>
</evidence>
<keyword evidence="7 8" id="KW-0472">Membrane</keyword>
<dbReference type="InterPro" id="IPR051449">
    <property type="entry name" value="ABC-2_transporter_component"/>
</dbReference>
<dbReference type="Pfam" id="PF12698">
    <property type="entry name" value="ABC2_membrane_3"/>
    <property type="match status" value="1"/>
</dbReference>
<dbReference type="PANTHER" id="PTHR30294">
    <property type="entry name" value="MEMBRANE COMPONENT OF ABC TRANSPORTER YHHJ-RELATED"/>
    <property type="match status" value="1"/>
</dbReference>
<evidence type="ECO:0000313" key="11">
    <source>
        <dbReference type="Proteomes" id="UP000477488"/>
    </source>
</evidence>
<dbReference type="PROSITE" id="PS51012">
    <property type="entry name" value="ABC_TM2"/>
    <property type="match status" value="1"/>
</dbReference>
<feature type="domain" description="ABC transmembrane type-2" evidence="9">
    <location>
        <begin position="139"/>
        <end position="377"/>
    </location>
</feature>
<comment type="similarity">
    <text evidence="2">Belongs to the ABC-2 integral membrane protein family.</text>
</comment>
<evidence type="ECO:0000256" key="5">
    <source>
        <dbReference type="ARBA" id="ARBA00022692"/>
    </source>
</evidence>
<dbReference type="InterPro" id="IPR013525">
    <property type="entry name" value="ABC2_TM"/>
</dbReference>
<sequence>MNGERVFSPTRWWGVVIKEFLQLRRDRLTFGMIVGLPIIQLLLFGYAINSDPKHLPTALVLGEQSRFTRSLAAALENSAYYSIVKNLDEKSARHALARGDVQFVISVPSDFSRRLLRGERPAILVEADATDPTATGGALGAVQGIAQAVAEKELTGALAHLRASPEAFSIQAHRLYNPEGLTHYNIVPGLMGVILTMTTVMMTGLAITRERERGTMENLLSSPISPLEIMTGKIVPYILIGHIQMGIIVALAMLLFNVPFAGDPLALYVAALLFIAANLTVGVTLSSFAKNQLQAMQMTIFYFLPSMMLSGFMFPFAGMPKWAQAIGSLLPLTHFNRSVRGILLKGNGWADLWPSLWPVALFSVVVMAACVRFFRRTLD</sequence>
<protein>
    <submittedName>
        <fullName evidence="10">ABC transporter permease</fullName>
    </submittedName>
</protein>
<comment type="caution">
    <text evidence="10">The sequence shown here is derived from an EMBL/GenBank/DDBJ whole genome shotgun (WGS) entry which is preliminary data.</text>
</comment>
<keyword evidence="5 8" id="KW-0812">Transmembrane</keyword>
<feature type="transmembrane region" description="Helical" evidence="8">
    <location>
        <begin position="28"/>
        <end position="48"/>
    </location>
</feature>
<feature type="transmembrane region" description="Helical" evidence="8">
    <location>
        <begin position="265"/>
        <end position="288"/>
    </location>
</feature>
<gene>
    <name evidence="10" type="ORF">FYJ44_03365</name>
</gene>